<reference evidence="3 4" key="1">
    <citation type="journal article" date="2015" name="J. Biotechnol.">
        <title>Complete genome sequence of a malodorant-producing acetogen, Clostridium scatologenes ATCC 25775(T).</title>
        <authorList>
            <person name="Zhu Z."/>
            <person name="Guo T."/>
            <person name="Zheng H."/>
            <person name="Song T."/>
            <person name="Ouyang P."/>
            <person name="Xie J."/>
        </authorList>
    </citation>
    <scope>NUCLEOTIDE SEQUENCE [LARGE SCALE GENOMIC DNA]</scope>
    <source>
        <strain evidence="3 4">ATCC 25775</strain>
    </source>
</reference>
<dbReference type="AlphaFoldDB" id="A0A0E3M997"/>
<dbReference type="Proteomes" id="UP000033115">
    <property type="component" value="Chromosome"/>
</dbReference>
<dbReference type="EMBL" id="CP009933">
    <property type="protein sequence ID" value="AKA69365.1"/>
    <property type="molecule type" value="Genomic_DNA"/>
</dbReference>
<keyword evidence="4" id="KW-1185">Reference proteome</keyword>
<protein>
    <submittedName>
        <fullName evidence="3">Cell wall binding repeat 2 family protein</fullName>
    </submittedName>
</protein>
<dbReference type="HOGENOM" id="CLU_612097_0_0_9"/>
<feature type="signal peptide" evidence="2">
    <location>
        <begin position="1"/>
        <end position="24"/>
    </location>
</feature>
<feature type="chain" id="PRO_5039441937" evidence="2">
    <location>
        <begin position="25"/>
        <end position="447"/>
    </location>
</feature>
<dbReference type="STRING" id="1548.CSCA_2240"/>
<gene>
    <name evidence="3" type="ORF">CSCA_2240</name>
</gene>
<accession>A0A0E3M997</accession>
<evidence type="ECO:0000256" key="2">
    <source>
        <dbReference type="SAM" id="SignalP"/>
    </source>
</evidence>
<keyword evidence="2" id="KW-0732">Signal</keyword>
<name>A0A0E3M997_CLOSL</name>
<sequence length="447" mass="47359">MKRVKNKVLAAIMSAMIFSSLTMARPLVRVYASEANPINNVTINTNISTNQVTIQGSITSGSGKNVTIQVLDPNGSIDYIGQTVSSENGKFIFTFKSNNAVSGSYNAKIGGEEVTAPYQQAFSFSGGSSGGRDSSDSSKVPSPTANFQRISGADRMATSIAIAKEQFSSKQPDAVVLASGNDFPDALGGSGLAYKNNAPILLVGNSVNDSKAVFDYIANNLSKDKKIYALGGTASVSQEIFNYMTAQGYNLIRIGGKDRYETNKKIVDNLNVDKGTPIVITSGNNFADALSISSIASIKGYPILINDKDNLMANVGNYITSIQPSTIYVVGGTGVISANIETQIKNLNGNINIIRLGGQDRYETSTLIAEKFNLNTNIITIASGLNFPDALSGSVLAARKNSSVLLVDNNDVSRQKQLLNKQKITNVIVLGGEGSIKSSTVNSLLEK</sequence>
<dbReference type="KEGG" id="csq:CSCA_2240"/>
<evidence type="ECO:0000256" key="1">
    <source>
        <dbReference type="SAM" id="MobiDB-lite"/>
    </source>
</evidence>
<evidence type="ECO:0000313" key="4">
    <source>
        <dbReference type="Proteomes" id="UP000033115"/>
    </source>
</evidence>
<dbReference type="Gene3D" id="3.40.50.12090">
    <property type="match status" value="3"/>
</dbReference>
<dbReference type="InterPro" id="IPR007253">
    <property type="entry name" value="Cell_wall-bd_2"/>
</dbReference>
<evidence type="ECO:0000313" key="3">
    <source>
        <dbReference type="EMBL" id="AKA69365.1"/>
    </source>
</evidence>
<proteinExistence type="predicted"/>
<feature type="region of interest" description="Disordered" evidence="1">
    <location>
        <begin position="125"/>
        <end position="146"/>
    </location>
</feature>
<dbReference type="InterPro" id="IPR051922">
    <property type="entry name" value="Bact_Sporulation_Assoc"/>
</dbReference>
<dbReference type="PANTHER" id="PTHR30032:SF8">
    <property type="entry name" value="GERMINATION-SPECIFIC N-ACETYLMURAMOYL-L-ALANINE AMIDASE"/>
    <property type="match status" value="1"/>
</dbReference>
<dbReference type="PANTHER" id="PTHR30032">
    <property type="entry name" value="N-ACETYLMURAMOYL-L-ALANINE AMIDASE-RELATED"/>
    <property type="match status" value="1"/>
</dbReference>
<organism evidence="3 4">
    <name type="scientific">Clostridium scatologenes</name>
    <dbReference type="NCBI Taxonomy" id="1548"/>
    <lineage>
        <taxon>Bacteria</taxon>
        <taxon>Bacillati</taxon>
        <taxon>Bacillota</taxon>
        <taxon>Clostridia</taxon>
        <taxon>Eubacteriales</taxon>
        <taxon>Clostridiaceae</taxon>
        <taxon>Clostridium</taxon>
    </lineage>
</organism>
<dbReference type="Pfam" id="PF04122">
    <property type="entry name" value="CW_binding_2"/>
    <property type="match status" value="3"/>
</dbReference>
<dbReference type="RefSeq" id="WP_029163107.1">
    <property type="nucleotide sequence ID" value="NZ_CP009933.1"/>
</dbReference>